<keyword evidence="2" id="KW-1185">Reference proteome</keyword>
<name>A0ACB9YA00_PLABR</name>
<protein>
    <submittedName>
        <fullName evidence="1">Structural maintenance of chromosomes protein 6</fullName>
    </submittedName>
</protein>
<evidence type="ECO:0000313" key="2">
    <source>
        <dbReference type="Proteomes" id="UP001056978"/>
    </source>
</evidence>
<accession>A0ACB9YA00</accession>
<sequence>MYYSDSSNSTLLNNHNVYGKSEHVDYVEGENTKKKRKRNEANGMVRKNRNEANGVVRKNRNEANGVVRKNRDKENSIVRKNRDKENSIVRKNRDKENSIVRKNRDKENGVVTRRHHEIEGKNEVDLFMNSSTSNYEKTSVSSPSRDDHFEKKRCAKNDEIKVSSTNFKQLKGKNRKKNFNKTIKRSNNTEDGVMGKKHDEVNISNEEESSRSSFGNDKKERSAKGGATDEAVGTDEVDEMAEADGADGADEVDEMAEADGADGADGTDEVDEMAEAGGANEPGNGKDFTKGCANRKGAQNADQNYFDFSNLKDADVKSFYGSTGKIIKLRIRNFLNHENLELSFNSSKNIIIGKNGKGKSAIAQAVAVGLGSQGKQAGRDISLANYIKDYDKNKKNLVCNIEIFLSNSGKNSYKRDIYGDIVVIKRVFTSHSSKFFLYGLRQGRNNVSHSETVTTNMTSNFCTNTNTENMDKRISSNVSTHSRGVEDSSNGRNAVANNSSSEEYPMRQARKKAYIDNYLNVIKLNIRSPCVYLDQEKGKQFFSTINEKALHKFFMSSVGLNIVEDEIEKENEMLQNCLKEIKQKEILLCPLEEELKNMKEKNDMLRDEFDKLKYYDKGYKIAIFYDLLKNTILMFNEYLKAENFKNEKVINSIQNKMNTLVEQSEYLKEVVKLVIEKDTFAYNFIKKNQDKMIKYNEMVKELISIKDRYTKRKDEIVNYVSSFEKAKDNKKLLRDHLNKYKDEIKDIKQKIKIQTDKEIELQIEINKRENSIYEMEYQVSKCQNSVELINKQINVITAHLNKIQKIKNNQIKKKMYIYGYDIYTVRKDIIKNYNVYNESDRSSFLPSLDAQPNLANLAMDGIHGSSSYDCHFKYEPIGPVGEYIKLRGNIENEKILSIIEKHLGDLFYAWLVSCYEDKNILTNIEIENKNKFSIIVTNAFQHVRRDSLLQNIQSLLSKINGNSIYSFLNIDLLPTSLLFYLYDNFKIVQTLICNNSTELQELLRTNDKKIVKSIYVIDDFVLVKVLANGGLHYQPAKEEYYRNPIFLNRPFNENNLYDESNDSHLPTQNDAFVNVPAGDSVSIAQFTSINTAADTRAADSSPINNNEKNGTHKTNEEELKELEKEKEEMDEEILRTSKKILSYKNIIESLNESLKKCKFAQDELKYQLQNIDELMENHDSIFSEQLDLEIKEKNKDIYNINESVNSIDEYIRVLEGKKRNALDTCSLHKYLISHHSEYLKKKKEQLTQLIEEYYNLKEVLIKLEKDKKKNEEVATRSKKSFLLSLNKLHNVYFECLTSNFLLDDIFLESPFLILKGRNSTTTITNIAIRRTHFGEDASNVDKVGECNCSDNNSPLEGRSGNELTESGCSVKVTFTTESLNKSLCGNEIIQAEVPLSSLSSFNKLFLLSGNDENIMKSKENASLNKSPNLYSNNKNMGMEIKDIKKLEMYIENIMNNNGRVDNKSSCDNIISSNKILFDEDKIEISSYEKYSDILWKKRCEKKKEIIEILKVNGFKEIDNTDNSLKNYFDSLIEQYTNDEKGYIAQMKQINELKNNYDMHLSNIKLRRSKFSTILKKTKEQITVHFKNILKSMNNYKGKIEFDDLNRHVKVLVSINQDISNNIFMEINSLSGGERSTIQMALLASLSLTETSSFHIFDELDVYMDELTRVKNMQQFCEFIERNNDKQYFFITPHIEITELFLGDAKEKKAKILNLS</sequence>
<proteinExistence type="predicted"/>
<reference evidence="1" key="1">
    <citation type="submission" date="2022-06" db="EMBL/GenBank/DDBJ databases">
        <title>The First Complete Genome of the Simian Malaria Parasite Plasmodium brasilianum.</title>
        <authorList>
            <person name="Bajic M."/>
            <person name="Ravishankar S."/>
        </authorList>
    </citation>
    <scope>NUCLEOTIDE SEQUENCE</scope>
    <source>
        <strain evidence="1">Bolivian I</strain>
    </source>
</reference>
<evidence type="ECO:0000313" key="1">
    <source>
        <dbReference type="EMBL" id="KAI4837729.1"/>
    </source>
</evidence>
<gene>
    <name evidence="1" type="ORF">MKS88_003144</name>
</gene>
<organism evidence="1 2">
    <name type="scientific">Plasmodium brasilianum</name>
    <dbReference type="NCBI Taxonomy" id="5824"/>
    <lineage>
        <taxon>Eukaryota</taxon>
        <taxon>Sar</taxon>
        <taxon>Alveolata</taxon>
        <taxon>Apicomplexa</taxon>
        <taxon>Aconoidasida</taxon>
        <taxon>Haemosporida</taxon>
        <taxon>Plasmodiidae</taxon>
        <taxon>Plasmodium</taxon>
        <taxon>Plasmodium (Plasmodium)</taxon>
    </lineage>
</organism>
<dbReference type="EMBL" id="CM043778">
    <property type="protein sequence ID" value="KAI4837729.1"/>
    <property type="molecule type" value="Genomic_DNA"/>
</dbReference>
<comment type="caution">
    <text evidence="1">The sequence shown here is derived from an EMBL/GenBank/DDBJ whole genome shotgun (WGS) entry which is preliminary data.</text>
</comment>
<dbReference type="Proteomes" id="UP001056978">
    <property type="component" value="Chromosome 10"/>
</dbReference>